<feature type="compositionally biased region" description="Basic and acidic residues" evidence="1">
    <location>
        <begin position="58"/>
        <end position="71"/>
    </location>
</feature>
<dbReference type="EMBL" id="AP003331">
    <property type="protein sequence ID" value="BAD53129.1"/>
    <property type="molecule type" value="Genomic_DNA"/>
</dbReference>
<name>Q5ZB96_ORYSJ</name>
<feature type="region of interest" description="Disordered" evidence="1">
    <location>
        <begin position="1"/>
        <end position="71"/>
    </location>
</feature>
<gene>
    <name evidence="2" type="primary">B1088D01.6</name>
</gene>
<accession>Q5ZB96</accession>
<evidence type="ECO:0000256" key="1">
    <source>
        <dbReference type="SAM" id="MobiDB-lite"/>
    </source>
</evidence>
<sequence>MTAATPEDHTADCCLGGEEKEAARRRGRRGGAAASERRRRRGGGEPGGSTAEAEWEEAAEKTMEEKERRRRVAEAKFGKIDSDLELDIEAESKEIESCRNGLRIGWAAYRLEAESEFN</sequence>
<dbReference type="Proteomes" id="UP000817658">
    <property type="component" value="Chromosome 1"/>
</dbReference>
<reference evidence="2" key="1">
    <citation type="journal article" date="2002" name="Nature">
        <title>The genome sequence and structure of rice chromosome 1.</title>
        <authorList>
            <person name="Sasaki T."/>
            <person name="Matsumoto T."/>
            <person name="Yamamoto K."/>
            <person name="Sakata K."/>
            <person name="Baba T."/>
            <person name="Katayose Y."/>
            <person name="Wu J."/>
            <person name="Niimura Y."/>
            <person name="Cheng Z."/>
            <person name="Nagamura Y."/>
            <person name="Antonio B.A."/>
            <person name="Kanamori H."/>
            <person name="Hosokawa S."/>
            <person name="Masukawa M."/>
            <person name="Arikawa K."/>
            <person name="Chiden Y."/>
            <person name="Hayashi M."/>
            <person name="Okamoto M."/>
            <person name="Ando T."/>
            <person name="Aoki H."/>
            <person name="Arita K."/>
            <person name="Hamada M."/>
            <person name="Harada C."/>
            <person name="Hijishita S."/>
            <person name="Honda M."/>
            <person name="Ichikawa Y."/>
            <person name="Idonuma A."/>
            <person name="Iijima M."/>
            <person name="Ikeda M."/>
            <person name="Ikeno M."/>
            <person name="Itoh S."/>
            <person name="Itoh T."/>
            <person name="Itoh Y."/>
            <person name="Itoh Y."/>
            <person name="Iwabuchi A."/>
            <person name="Kamiya K."/>
            <person name="Karasawa W."/>
            <person name="Katagiri S."/>
            <person name="Kikuta A."/>
            <person name="Kobayashi N."/>
            <person name="Kono I."/>
            <person name="Machita K."/>
            <person name="Maehara T."/>
            <person name="Mizuno H."/>
            <person name="Mizubayashi T."/>
            <person name="Mukai Y."/>
            <person name="Nagasaki H."/>
            <person name="Nakashima M."/>
            <person name="Nakama Y."/>
            <person name="Nakamichi Y."/>
            <person name="Nakamura M."/>
            <person name="Namiki N."/>
            <person name="Negishi M."/>
            <person name="Ohta I."/>
            <person name="Ono N."/>
            <person name="Saji S."/>
            <person name="Sakai K."/>
            <person name="Shibata M."/>
            <person name="Shimokawa T."/>
            <person name="Shomura A."/>
            <person name="Song J."/>
            <person name="Takazaki Y."/>
            <person name="Terasawa K."/>
            <person name="Tsuji K."/>
            <person name="Waki K."/>
            <person name="Yamagata H."/>
            <person name="Yamane H."/>
            <person name="Yoshiki S."/>
            <person name="Yoshihara R."/>
            <person name="Yukawa K."/>
            <person name="Zhong H."/>
            <person name="Iwama H."/>
            <person name="Endo T."/>
            <person name="Ito H."/>
            <person name="Hahn J.H."/>
            <person name="Kim H.I."/>
            <person name="Eun M.Y."/>
            <person name="Yano M."/>
            <person name="Jiang J."/>
            <person name="Gojobori T."/>
        </authorList>
    </citation>
    <scope>NUCLEOTIDE SEQUENCE [LARGE SCALE GENOMIC DNA]</scope>
</reference>
<feature type="compositionally biased region" description="Basic and acidic residues" evidence="1">
    <location>
        <begin position="1"/>
        <end position="24"/>
    </location>
</feature>
<evidence type="ECO:0000313" key="2">
    <source>
        <dbReference type="EMBL" id="BAD53129.1"/>
    </source>
</evidence>
<protein>
    <submittedName>
        <fullName evidence="2">Uncharacterized protein</fullName>
    </submittedName>
</protein>
<dbReference type="AlphaFoldDB" id="Q5ZB96"/>
<proteinExistence type="predicted"/>
<organism evidence="2">
    <name type="scientific">Oryza sativa subsp. japonica</name>
    <name type="common">Rice</name>
    <dbReference type="NCBI Taxonomy" id="39947"/>
    <lineage>
        <taxon>Eukaryota</taxon>
        <taxon>Viridiplantae</taxon>
        <taxon>Streptophyta</taxon>
        <taxon>Embryophyta</taxon>
        <taxon>Tracheophyta</taxon>
        <taxon>Spermatophyta</taxon>
        <taxon>Magnoliopsida</taxon>
        <taxon>Liliopsida</taxon>
        <taxon>Poales</taxon>
        <taxon>Poaceae</taxon>
        <taxon>BOP clade</taxon>
        <taxon>Oryzoideae</taxon>
        <taxon>Oryzeae</taxon>
        <taxon>Oryzinae</taxon>
        <taxon>Oryza</taxon>
        <taxon>Oryza sativa</taxon>
    </lineage>
</organism>